<dbReference type="InterPro" id="IPR051783">
    <property type="entry name" value="NAD(P)-dependent_oxidoreduct"/>
</dbReference>
<evidence type="ECO:0000313" key="2">
    <source>
        <dbReference type="EMBL" id="QDQ72915.1"/>
    </source>
</evidence>
<proteinExistence type="predicted"/>
<dbReference type="SUPFAM" id="SSF51735">
    <property type="entry name" value="NAD(P)-binding Rossmann-fold domains"/>
    <property type="match status" value="1"/>
</dbReference>
<sequence length="287" mass="30401">MHVFVTGATGWVGSAVVEELIDAGHKVTGLARSAEKGAGLADVGAKVVLATLDDLDVLRAAASTADAVIHTAWGSDYSRFIENCEQDRRVIDALGAALEGSNRPLLVTSGLLGLPRGATESDLPNPASPRKSEATARAWAERGVRAATVRLAPSVHGLGDHGFMPLLIRMARQKGVSAYLGDGQNCWAGVYRRDAARVFHLALEQGVTESVYHAVADEAVPFNAIAEIIASRLGLPAEARESGHFGWFAHFAGAIMSVSSARTRELLDWKPQGPGLLTDLDQPGYYP</sequence>
<organism evidence="2 3">
    <name type="scientific">Pseudoluteimonas lycopersici</name>
    <dbReference type="NCBI Taxonomy" id="1324796"/>
    <lineage>
        <taxon>Bacteria</taxon>
        <taxon>Pseudomonadati</taxon>
        <taxon>Pseudomonadota</taxon>
        <taxon>Gammaproteobacteria</taxon>
        <taxon>Lysobacterales</taxon>
        <taxon>Lysobacteraceae</taxon>
        <taxon>Pseudoluteimonas</taxon>
    </lineage>
</organism>
<name>A0A516V314_9GAMM</name>
<feature type="domain" description="NAD-dependent epimerase/dehydratase" evidence="1">
    <location>
        <begin position="3"/>
        <end position="209"/>
    </location>
</feature>
<dbReference type="EMBL" id="CP041742">
    <property type="protein sequence ID" value="QDQ72915.1"/>
    <property type="molecule type" value="Genomic_DNA"/>
</dbReference>
<reference evidence="2 3" key="1">
    <citation type="submission" date="2019-07" db="EMBL/GenBank/DDBJ databases">
        <title>Lysobacter weifangensis sp. nov., isolated from bensulfuron-methyl contaminated farmland soil.</title>
        <authorList>
            <person name="Zhao H."/>
        </authorList>
    </citation>
    <scope>NUCLEOTIDE SEQUENCE [LARGE SCALE GENOMIC DNA]</scope>
    <source>
        <strain evidence="2 3">CC-Bw-6</strain>
    </source>
</reference>
<dbReference type="CDD" id="cd05262">
    <property type="entry name" value="SDR_a7"/>
    <property type="match status" value="1"/>
</dbReference>
<dbReference type="PANTHER" id="PTHR48079:SF6">
    <property type="entry name" value="NAD(P)-BINDING DOMAIN-CONTAINING PROTEIN-RELATED"/>
    <property type="match status" value="1"/>
</dbReference>
<accession>A0A516V314</accession>
<gene>
    <name evidence="2" type="ORF">FNZ56_02990</name>
</gene>
<protein>
    <submittedName>
        <fullName evidence="2">SDR family oxidoreductase</fullName>
    </submittedName>
</protein>
<dbReference type="PANTHER" id="PTHR48079">
    <property type="entry name" value="PROTEIN YEEZ"/>
    <property type="match status" value="1"/>
</dbReference>
<dbReference type="Pfam" id="PF01370">
    <property type="entry name" value="Epimerase"/>
    <property type="match status" value="1"/>
</dbReference>
<dbReference type="Proteomes" id="UP000315891">
    <property type="component" value="Chromosome"/>
</dbReference>
<dbReference type="AlphaFoldDB" id="A0A516V314"/>
<dbReference type="GO" id="GO:0004029">
    <property type="term" value="F:aldehyde dehydrogenase (NAD+) activity"/>
    <property type="evidence" value="ECO:0007669"/>
    <property type="project" value="TreeGrafter"/>
</dbReference>
<dbReference type="GO" id="GO:0005737">
    <property type="term" value="C:cytoplasm"/>
    <property type="evidence" value="ECO:0007669"/>
    <property type="project" value="TreeGrafter"/>
</dbReference>
<dbReference type="InterPro" id="IPR001509">
    <property type="entry name" value="Epimerase_deHydtase"/>
</dbReference>
<dbReference type="Gene3D" id="3.40.50.720">
    <property type="entry name" value="NAD(P)-binding Rossmann-like Domain"/>
    <property type="match status" value="1"/>
</dbReference>
<keyword evidence="3" id="KW-1185">Reference proteome</keyword>
<evidence type="ECO:0000313" key="3">
    <source>
        <dbReference type="Proteomes" id="UP000315891"/>
    </source>
</evidence>
<dbReference type="RefSeq" id="WP_143878429.1">
    <property type="nucleotide sequence ID" value="NZ_BAABLZ010000002.1"/>
</dbReference>
<dbReference type="InterPro" id="IPR036291">
    <property type="entry name" value="NAD(P)-bd_dom_sf"/>
</dbReference>
<dbReference type="OrthoDB" id="9787292at2"/>
<evidence type="ECO:0000259" key="1">
    <source>
        <dbReference type="Pfam" id="PF01370"/>
    </source>
</evidence>